<evidence type="ECO:0000313" key="1">
    <source>
        <dbReference type="EMBL" id="QZO01778.1"/>
    </source>
</evidence>
<accession>A0A9E6RBK8</accession>
<sequence>MGQRWFEAASKAEPKVKDAARGMRERAIKEEARVHNISSQTLTRAILALNFAREFQDRHQVDLTKMALNTVEDIKKWASYDVAGAKAVAERVVTDKLSVRAVRSLEQKARDPQSIDLPDRLAPSVTTELLVEDINQKYPDDRYIRIVPSEDAPSADYCLYDDQTKNKIFIRVFSDYSRDEVTRRKLVNELVLALAIRDYFGSVVIYVESQSTYRIANEWLLYRHRSYDVRVPPIRQISIEMQPCISTTKSL</sequence>
<proteinExistence type="predicted"/>
<dbReference type="RefSeq" id="WP_261405114.1">
    <property type="nucleotide sequence ID" value="NZ_CP081869.1"/>
</dbReference>
<protein>
    <submittedName>
        <fullName evidence="1">Uncharacterized protein</fullName>
    </submittedName>
</protein>
<keyword evidence="2" id="KW-1185">Reference proteome</keyword>
<organism evidence="1 2">
    <name type="scientific">Chenggangzhangella methanolivorans</name>
    <dbReference type="NCBI Taxonomy" id="1437009"/>
    <lineage>
        <taxon>Bacteria</taxon>
        <taxon>Pseudomonadati</taxon>
        <taxon>Pseudomonadota</taxon>
        <taxon>Alphaproteobacteria</taxon>
        <taxon>Hyphomicrobiales</taxon>
        <taxon>Methylopilaceae</taxon>
        <taxon>Chenggangzhangella</taxon>
    </lineage>
</organism>
<evidence type="ECO:0000313" key="2">
    <source>
        <dbReference type="Proteomes" id="UP000825701"/>
    </source>
</evidence>
<dbReference type="EMBL" id="CP081869">
    <property type="protein sequence ID" value="QZO01778.1"/>
    <property type="molecule type" value="Genomic_DNA"/>
</dbReference>
<reference evidence="1" key="1">
    <citation type="submission" date="2021-08" db="EMBL/GenBank/DDBJ databases">
        <authorList>
            <person name="Zhang H."/>
            <person name="Xu M."/>
            <person name="Yu Z."/>
            <person name="Yang L."/>
            <person name="Cai Y."/>
        </authorList>
    </citation>
    <scope>NUCLEOTIDE SEQUENCE</scope>
    <source>
        <strain evidence="1">CHL1</strain>
    </source>
</reference>
<gene>
    <name evidence="1" type="ORF">K6K41_10670</name>
</gene>
<dbReference type="Proteomes" id="UP000825701">
    <property type="component" value="Chromosome"/>
</dbReference>
<name>A0A9E6RBK8_9HYPH</name>
<dbReference type="KEGG" id="cmet:K6K41_10670"/>
<dbReference type="AlphaFoldDB" id="A0A9E6RBK8"/>